<evidence type="ECO:0000313" key="5">
    <source>
        <dbReference type="EMBL" id="KGQ32250.1"/>
    </source>
</evidence>
<organism evidence="5 6">
    <name type="scientific">Gallibacterium anatis</name>
    <dbReference type="NCBI Taxonomy" id="750"/>
    <lineage>
        <taxon>Bacteria</taxon>
        <taxon>Pseudomonadati</taxon>
        <taxon>Pseudomonadota</taxon>
        <taxon>Gammaproteobacteria</taxon>
        <taxon>Pasteurellales</taxon>
        <taxon>Pasteurellaceae</taxon>
        <taxon>Gallibacterium</taxon>
    </lineage>
</organism>
<accession>A0A0A2XNM7</accession>
<sequence>MADFEIRSSAIQSDGQKLTGYVVKWDKPSEVLYGEFIECFSPHAFKQSLEANTDIRALFEHDHTKLLGRTRSGTLSLREDSTGLYFELIPPDTTLGKDLLVSVSRGDIQGMSFGFIPTSEEWNFETTPYTRTIKGAELKEITVTSIPAYPDSNVQLAKRSMELAKNAHYDKQLSPLFARWVEVEEL</sequence>
<dbReference type="EMBL" id="JPXS01000024">
    <property type="protein sequence ID" value="KGQ32250.1"/>
    <property type="molecule type" value="Genomic_DNA"/>
</dbReference>
<dbReference type="Pfam" id="PF04586">
    <property type="entry name" value="Peptidase_S78"/>
    <property type="match status" value="1"/>
</dbReference>
<comment type="caution">
    <text evidence="5">The sequence shown here is derived from an EMBL/GenBank/DDBJ whole genome shotgun (WGS) entry which is preliminary data.</text>
</comment>
<reference evidence="5 6" key="1">
    <citation type="submission" date="2014-08" db="EMBL/GenBank/DDBJ databases">
        <title>Chaperone-usher fimbriae in a diverse selection of Gallibacterium genomes.</title>
        <authorList>
            <person name="Kudirkiene E."/>
            <person name="Bager R.J."/>
            <person name="Johnson T.J."/>
            <person name="Bojesen A.M."/>
        </authorList>
    </citation>
    <scope>NUCLEOTIDE SEQUENCE [LARGE SCALE GENOMIC DNA]</scope>
    <source>
        <strain evidence="5 6">20558/3kl.</strain>
    </source>
</reference>
<evidence type="ECO:0000256" key="1">
    <source>
        <dbReference type="ARBA" id="ARBA00022612"/>
    </source>
</evidence>
<dbReference type="GO" id="GO:0008233">
    <property type="term" value="F:peptidase activity"/>
    <property type="evidence" value="ECO:0007669"/>
    <property type="project" value="UniProtKB-KW"/>
</dbReference>
<dbReference type="NCBIfam" id="TIGR01543">
    <property type="entry name" value="proheadase_HK97"/>
    <property type="match status" value="1"/>
</dbReference>
<dbReference type="Proteomes" id="UP000030526">
    <property type="component" value="Unassembled WGS sequence"/>
</dbReference>
<feature type="domain" description="Prohead serine protease" evidence="4">
    <location>
        <begin position="4"/>
        <end position="165"/>
    </location>
</feature>
<evidence type="ECO:0000256" key="2">
    <source>
        <dbReference type="ARBA" id="ARBA00022670"/>
    </source>
</evidence>
<dbReference type="GO" id="GO:0006508">
    <property type="term" value="P:proteolysis"/>
    <property type="evidence" value="ECO:0007669"/>
    <property type="project" value="UniProtKB-KW"/>
</dbReference>
<proteinExistence type="predicted"/>
<keyword evidence="1" id="KW-1188">Viral release from host cell</keyword>
<dbReference type="AlphaFoldDB" id="A0A0A2XNM7"/>
<keyword evidence="2" id="KW-0645">Protease</keyword>
<evidence type="ECO:0000256" key="3">
    <source>
        <dbReference type="ARBA" id="ARBA00022801"/>
    </source>
</evidence>
<gene>
    <name evidence="5" type="ORF">JP32_04925</name>
</gene>
<dbReference type="InterPro" id="IPR006433">
    <property type="entry name" value="Prohead_protease"/>
</dbReference>
<evidence type="ECO:0000259" key="4">
    <source>
        <dbReference type="Pfam" id="PF04586"/>
    </source>
</evidence>
<name>A0A0A2XNM7_9PAST</name>
<keyword evidence="3" id="KW-0378">Hydrolase</keyword>
<protein>
    <submittedName>
        <fullName evidence="5">Peptidase</fullName>
    </submittedName>
</protein>
<evidence type="ECO:0000313" key="6">
    <source>
        <dbReference type="Proteomes" id="UP000030526"/>
    </source>
</evidence>
<dbReference type="InterPro" id="IPR054613">
    <property type="entry name" value="Peptidase_S78_dom"/>
</dbReference>